<evidence type="ECO:0000313" key="3">
    <source>
        <dbReference type="Proteomes" id="UP001055337"/>
    </source>
</evidence>
<dbReference type="Pfam" id="PF01261">
    <property type="entry name" value="AP_endonuc_2"/>
    <property type="match status" value="1"/>
</dbReference>
<sequence length="277" mass="29812">MHEQLSVHDVTFLGSSPAEVQRNWAELGLRCLSVLDTELLDPDFRRVIEGSDQIVQAVCHVFGSGRVPTDERSVGAARDALLRVIDVAASVDARCIYMLTGGRGELSWEQAADAFGAAIQPCLHEAEQVGVSLAIENASALYADIHMAHSLRDTITLAESAGLDICIDLFHCWAEADLTGLLRKALPRTRLIQLSDYVLGDRGLPARAVPGDGAIPIESFVAQALSDGYRFGFDLELLGPRIDAEGRLAAAQRACDVVRGMLDRLGGCDEEESSGVQ</sequence>
<reference evidence="2" key="1">
    <citation type="submission" date="2022-08" db="EMBL/GenBank/DDBJ databases">
        <title>Whole genome sequencing of non-tuberculosis mycobacteria type-strains.</title>
        <authorList>
            <person name="Igarashi Y."/>
            <person name="Osugi A."/>
            <person name="Mitarai S."/>
        </authorList>
    </citation>
    <scope>NUCLEOTIDE SEQUENCE</scope>
    <source>
        <strain evidence="2">JCM 16369</strain>
    </source>
</reference>
<dbReference type="PANTHER" id="PTHR12110">
    <property type="entry name" value="HYDROXYPYRUVATE ISOMERASE"/>
    <property type="match status" value="1"/>
</dbReference>
<evidence type="ECO:0000259" key="1">
    <source>
        <dbReference type="Pfam" id="PF01261"/>
    </source>
</evidence>
<organism evidence="2 3">
    <name type="scientific">Mycolicibacterium crocinum</name>
    <dbReference type="NCBI Taxonomy" id="388459"/>
    <lineage>
        <taxon>Bacteria</taxon>
        <taxon>Bacillati</taxon>
        <taxon>Actinomycetota</taxon>
        <taxon>Actinomycetes</taxon>
        <taxon>Mycobacteriales</taxon>
        <taxon>Mycobacteriaceae</taxon>
        <taxon>Mycolicibacterium</taxon>
    </lineage>
</organism>
<dbReference type="PANTHER" id="PTHR12110:SF52">
    <property type="entry name" value="XYLOSE ISOMERASE"/>
    <property type="match status" value="1"/>
</dbReference>
<dbReference type="InterPro" id="IPR013022">
    <property type="entry name" value="Xyl_isomerase-like_TIM-brl"/>
</dbReference>
<dbReference type="GO" id="GO:0016853">
    <property type="term" value="F:isomerase activity"/>
    <property type="evidence" value="ECO:0007669"/>
    <property type="project" value="UniProtKB-KW"/>
</dbReference>
<keyword evidence="3" id="KW-1185">Reference proteome</keyword>
<keyword evidence="2" id="KW-0413">Isomerase</keyword>
<dbReference type="Proteomes" id="UP001055337">
    <property type="component" value="Chromosome"/>
</dbReference>
<feature type="domain" description="Xylose isomerase-like TIM barrel" evidence="1">
    <location>
        <begin position="60"/>
        <end position="243"/>
    </location>
</feature>
<proteinExistence type="predicted"/>
<dbReference type="RefSeq" id="WP_240177078.1">
    <property type="nucleotide sequence ID" value="NZ_CP092362.2"/>
</dbReference>
<dbReference type="Gene3D" id="3.20.20.150">
    <property type="entry name" value="Divalent-metal-dependent TIM barrel enzymes"/>
    <property type="match status" value="1"/>
</dbReference>
<dbReference type="EMBL" id="CP092362">
    <property type="protein sequence ID" value="ULN40254.1"/>
    <property type="molecule type" value="Genomic_DNA"/>
</dbReference>
<gene>
    <name evidence="2" type="ORF">MI149_21605</name>
</gene>
<dbReference type="SUPFAM" id="SSF51658">
    <property type="entry name" value="Xylose isomerase-like"/>
    <property type="match status" value="1"/>
</dbReference>
<evidence type="ECO:0000313" key="2">
    <source>
        <dbReference type="EMBL" id="ULN40254.1"/>
    </source>
</evidence>
<accession>A0ABY3TH22</accession>
<protein>
    <submittedName>
        <fullName evidence="2">Sugar phosphate isomerase/epimerase</fullName>
    </submittedName>
</protein>
<name>A0ABY3TH22_9MYCO</name>
<dbReference type="InterPro" id="IPR050312">
    <property type="entry name" value="IolE/XylAMocC-like"/>
</dbReference>
<dbReference type="InterPro" id="IPR036237">
    <property type="entry name" value="Xyl_isomerase-like_sf"/>
</dbReference>